<feature type="non-terminal residue" evidence="1">
    <location>
        <position position="85"/>
    </location>
</feature>
<sequence length="85" mass="9701">MPGIVWKSIHGKKYMVLRWKKWIDGKSKIVKEIYIGDEERLARILENSAEDVVVTSMDFGVTASVLVMDKIVGVRDMIDGILLHK</sequence>
<evidence type="ECO:0000313" key="1">
    <source>
        <dbReference type="EMBL" id="EQD74536.1"/>
    </source>
</evidence>
<dbReference type="EMBL" id="AUZY01001564">
    <property type="protein sequence ID" value="EQD74536.1"/>
    <property type="molecule type" value="Genomic_DNA"/>
</dbReference>
<reference evidence="1" key="2">
    <citation type="journal article" date="2014" name="ISME J.">
        <title>Microbial stratification in low pH oxic and suboxic macroscopic growths along an acid mine drainage.</title>
        <authorList>
            <person name="Mendez-Garcia C."/>
            <person name="Mesa V."/>
            <person name="Sprenger R.R."/>
            <person name="Richter M."/>
            <person name="Diez M.S."/>
            <person name="Solano J."/>
            <person name="Bargiela R."/>
            <person name="Golyshina O.V."/>
            <person name="Manteca A."/>
            <person name="Ramos J.L."/>
            <person name="Gallego J.R."/>
            <person name="Llorente I."/>
            <person name="Martins Dos Santos V.A."/>
            <person name="Jensen O.N."/>
            <person name="Pelaez A.I."/>
            <person name="Sanchez J."/>
            <person name="Ferrer M."/>
        </authorList>
    </citation>
    <scope>NUCLEOTIDE SEQUENCE</scope>
</reference>
<accession>T1BNZ2</accession>
<organism evidence="1">
    <name type="scientific">mine drainage metagenome</name>
    <dbReference type="NCBI Taxonomy" id="410659"/>
    <lineage>
        <taxon>unclassified sequences</taxon>
        <taxon>metagenomes</taxon>
        <taxon>ecological metagenomes</taxon>
    </lineage>
</organism>
<name>T1BNZ2_9ZZZZ</name>
<protein>
    <submittedName>
        <fullName evidence="1">Uncharacterized protein</fullName>
    </submittedName>
</protein>
<reference evidence="1" key="1">
    <citation type="submission" date="2013-08" db="EMBL/GenBank/DDBJ databases">
        <authorList>
            <person name="Mendez C."/>
            <person name="Richter M."/>
            <person name="Ferrer M."/>
            <person name="Sanchez J."/>
        </authorList>
    </citation>
    <scope>NUCLEOTIDE SEQUENCE</scope>
</reference>
<proteinExistence type="predicted"/>
<comment type="caution">
    <text evidence="1">The sequence shown here is derived from an EMBL/GenBank/DDBJ whole genome shotgun (WGS) entry which is preliminary data.</text>
</comment>
<dbReference type="AlphaFoldDB" id="T1BNZ2"/>
<gene>
    <name evidence="1" type="ORF">B1B_02615</name>
</gene>